<sequence length="165" mass="19127">MFKKFTTLLEKNTWNLESPNIDYNETLNPIIKSHTIKLILCVAFSKSWPLSQMDVNISFLHDTVDKDMHVSTTWFRPSLTRVQASQSISGISLFIYNHDTTLTYFIVYVDDLLLTINDLNFLNSFKSSLTFNFFFLKDLGSPSHFLSIELVPMLMVYPHIISLFS</sequence>
<evidence type="ECO:0000313" key="2">
    <source>
        <dbReference type="EMBL" id="RDX80427.1"/>
    </source>
</evidence>
<accession>A0A371FQ22</accession>
<gene>
    <name evidence="2" type="ORF">CR513_39026</name>
</gene>
<feature type="domain" description="Reverse transcriptase Ty1/copia-type" evidence="1">
    <location>
        <begin position="18"/>
        <end position="71"/>
    </location>
</feature>
<comment type="caution">
    <text evidence="2">The sequence shown here is derived from an EMBL/GenBank/DDBJ whole genome shotgun (WGS) entry which is preliminary data.</text>
</comment>
<keyword evidence="3" id="KW-1185">Reference proteome</keyword>
<dbReference type="InterPro" id="IPR013103">
    <property type="entry name" value="RVT_2"/>
</dbReference>
<name>A0A371FQ22_MUCPR</name>
<dbReference type="Proteomes" id="UP000257109">
    <property type="component" value="Unassembled WGS sequence"/>
</dbReference>
<dbReference type="EMBL" id="QJKJ01008228">
    <property type="protein sequence ID" value="RDX80427.1"/>
    <property type="molecule type" value="Genomic_DNA"/>
</dbReference>
<dbReference type="Pfam" id="PF07727">
    <property type="entry name" value="RVT_2"/>
    <property type="match status" value="1"/>
</dbReference>
<evidence type="ECO:0000259" key="1">
    <source>
        <dbReference type="Pfam" id="PF07727"/>
    </source>
</evidence>
<dbReference type="AlphaFoldDB" id="A0A371FQ22"/>
<proteinExistence type="predicted"/>
<evidence type="ECO:0000313" key="3">
    <source>
        <dbReference type="Proteomes" id="UP000257109"/>
    </source>
</evidence>
<reference evidence="2" key="1">
    <citation type="submission" date="2018-05" db="EMBL/GenBank/DDBJ databases">
        <title>Draft genome of Mucuna pruriens seed.</title>
        <authorList>
            <person name="Nnadi N.E."/>
            <person name="Vos R."/>
            <person name="Hasami M.H."/>
            <person name="Devisetty U.K."/>
            <person name="Aguiy J.C."/>
        </authorList>
    </citation>
    <scope>NUCLEOTIDE SEQUENCE [LARGE SCALE GENOMIC DNA]</scope>
    <source>
        <strain evidence="2">JCA_2017</strain>
    </source>
</reference>
<organism evidence="2 3">
    <name type="scientific">Mucuna pruriens</name>
    <name type="common">Velvet bean</name>
    <name type="synonym">Dolichos pruriens</name>
    <dbReference type="NCBI Taxonomy" id="157652"/>
    <lineage>
        <taxon>Eukaryota</taxon>
        <taxon>Viridiplantae</taxon>
        <taxon>Streptophyta</taxon>
        <taxon>Embryophyta</taxon>
        <taxon>Tracheophyta</taxon>
        <taxon>Spermatophyta</taxon>
        <taxon>Magnoliopsida</taxon>
        <taxon>eudicotyledons</taxon>
        <taxon>Gunneridae</taxon>
        <taxon>Pentapetalae</taxon>
        <taxon>rosids</taxon>
        <taxon>fabids</taxon>
        <taxon>Fabales</taxon>
        <taxon>Fabaceae</taxon>
        <taxon>Papilionoideae</taxon>
        <taxon>50 kb inversion clade</taxon>
        <taxon>NPAAA clade</taxon>
        <taxon>indigoferoid/millettioid clade</taxon>
        <taxon>Phaseoleae</taxon>
        <taxon>Mucuna</taxon>
    </lineage>
</organism>
<protein>
    <recommendedName>
        <fullName evidence="1">Reverse transcriptase Ty1/copia-type domain-containing protein</fullName>
    </recommendedName>
</protein>
<feature type="non-terminal residue" evidence="2">
    <location>
        <position position="1"/>
    </location>
</feature>